<dbReference type="Gene3D" id="3.20.20.140">
    <property type="entry name" value="Metal-dependent hydrolases"/>
    <property type="match status" value="1"/>
</dbReference>
<keyword evidence="4" id="KW-0479">Metal-binding</keyword>
<dbReference type="GO" id="GO:0005737">
    <property type="term" value="C:cytoplasm"/>
    <property type="evidence" value="ECO:0007669"/>
    <property type="project" value="TreeGrafter"/>
</dbReference>
<name>A0A9D2JXQ9_9LACT</name>
<dbReference type="GO" id="GO:0004038">
    <property type="term" value="F:allantoinase activity"/>
    <property type="evidence" value="ECO:0007669"/>
    <property type="project" value="TreeGrafter"/>
</dbReference>
<comment type="cofactor">
    <cofactor evidence="1">
        <name>Zn(2+)</name>
        <dbReference type="ChEBI" id="CHEBI:29105"/>
    </cofactor>
</comment>
<evidence type="ECO:0000259" key="6">
    <source>
        <dbReference type="Pfam" id="PF01979"/>
    </source>
</evidence>
<evidence type="ECO:0000256" key="3">
    <source>
        <dbReference type="ARBA" id="ARBA00010286"/>
    </source>
</evidence>
<dbReference type="SUPFAM" id="SSF51338">
    <property type="entry name" value="Composite domain of metallo-dependent hydrolases"/>
    <property type="match status" value="1"/>
</dbReference>
<keyword evidence="5" id="KW-0378">Hydrolase</keyword>
<protein>
    <submittedName>
        <fullName evidence="7">Amidohydrolase family protein</fullName>
    </submittedName>
</protein>
<dbReference type="GO" id="GO:0006145">
    <property type="term" value="P:purine nucleobase catabolic process"/>
    <property type="evidence" value="ECO:0007669"/>
    <property type="project" value="TreeGrafter"/>
</dbReference>
<proteinExistence type="inferred from homology"/>
<dbReference type="GO" id="GO:0046872">
    <property type="term" value="F:metal ion binding"/>
    <property type="evidence" value="ECO:0007669"/>
    <property type="project" value="UniProtKB-KW"/>
</dbReference>
<dbReference type="InterPro" id="IPR050138">
    <property type="entry name" value="DHOase/Allantoinase_Hydrolase"/>
</dbReference>
<evidence type="ECO:0000313" key="8">
    <source>
        <dbReference type="Proteomes" id="UP000824106"/>
    </source>
</evidence>
<dbReference type="InterPro" id="IPR006680">
    <property type="entry name" value="Amidohydro-rel"/>
</dbReference>
<comment type="function">
    <text evidence="2">Catalyzes the reversible cyclization of carbamoyl aspartate to dihydroorotate.</text>
</comment>
<sequence length="183" mass="20486">MGKTIGAKVTAEVSPHHLLLCEDDIKENSGVYKMNPPLRAQEDKEALIQGLLDGTIEIIATDHAPHTQEEKALGFEGPFGIIGLETAFPLLYTEFVEKQKIFTLEQLQHWLSIQPKELFKLSGNFMQMGDVADFAVFDLEKEVTINEKFIHSKSSNTPFMNHRVKGACVLTIVEGKIVYQEGL</sequence>
<feature type="non-terminal residue" evidence="7">
    <location>
        <position position="1"/>
    </location>
</feature>
<evidence type="ECO:0000256" key="2">
    <source>
        <dbReference type="ARBA" id="ARBA00002368"/>
    </source>
</evidence>
<evidence type="ECO:0000256" key="4">
    <source>
        <dbReference type="ARBA" id="ARBA00022723"/>
    </source>
</evidence>
<dbReference type="PANTHER" id="PTHR43668:SF2">
    <property type="entry name" value="ALLANTOINASE"/>
    <property type="match status" value="1"/>
</dbReference>
<dbReference type="SUPFAM" id="SSF51556">
    <property type="entry name" value="Metallo-dependent hydrolases"/>
    <property type="match status" value="1"/>
</dbReference>
<dbReference type="InterPro" id="IPR032466">
    <property type="entry name" value="Metal_Hydrolase"/>
</dbReference>
<evidence type="ECO:0000313" key="7">
    <source>
        <dbReference type="EMBL" id="HIZ70507.1"/>
    </source>
</evidence>
<comment type="caution">
    <text evidence="7">The sequence shown here is derived from an EMBL/GenBank/DDBJ whole genome shotgun (WGS) entry which is preliminary data.</text>
</comment>
<feature type="domain" description="Amidohydrolase-related" evidence="6">
    <location>
        <begin position="38"/>
        <end position="178"/>
    </location>
</feature>
<gene>
    <name evidence="7" type="ORF">H9808_01905</name>
</gene>
<dbReference type="Pfam" id="PF01979">
    <property type="entry name" value="Amidohydro_1"/>
    <property type="match status" value="1"/>
</dbReference>
<dbReference type="InterPro" id="IPR002195">
    <property type="entry name" value="Dihydroorotase_CS"/>
</dbReference>
<accession>A0A9D2JXQ9</accession>
<dbReference type="PANTHER" id="PTHR43668">
    <property type="entry name" value="ALLANTOINASE"/>
    <property type="match status" value="1"/>
</dbReference>
<comment type="similarity">
    <text evidence="3">Belongs to the metallo-dependent hydrolases superfamily. DHOase family. Class I DHOase subfamily.</text>
</comment>
<reference evidence="7" key="1">
    <citation type="journal article" date="2021" name="PeerJ">
        <title>Extensive microbial diversity within the chicken gut microbiome revealed by metagenomics and culture.</title>
        <authorList>
            <person name="Gilroy R."/>
            <person name="Ravi A."/>
            <person name="Getino M."/>
            <person name="Pursley I."/>
            <person name="Horton D.L."/>
            <person name="Alikhan N.F."/>
            <person name="Baker D."/>
            <person name="Gharbi K."/>
            <person name="Hall N."/>
            <person name="Watson M."/>
            <person name="Adriaenssens E.M."/>
            <person name="Foster-Nyarko E."/>
            <person name="Jarju S."/>
            <person name="Secka A."/>
            <person name="Antonio M."/>
            <person name="Oren A."/>
            <person name="Chaudhuri R.R."/>
            <person name="La Ragione R."/>
            <person name="Hildebrand F."/>
            <person name="Pallen M.J."/>
        </authorList>
    </citation>
    <scope>NUCLEOTIDE SEQUENCE</scope>
    <source>
        <strain evidence="7">CHK169-4300</strain>
    </source>
</reference>
<dbReference type="AlphaFoldDB" id="A0A9D2JXQ9"/>
<organism evidence="7 8">
    <name type="scientific">Candidatus Atopostipes pullistercoris</name>
    <dbReference type="NCBI Taxonomy" id="2838467"/>
    <lineage>
        <taxon>Bacteria</taxon>
        <taxon>Bacillati</taxon>
        <taxon>Bacillota</taxon>
        <taxon>Bacilli</taxon>
        <taxon>Lactobacillales</taxon>
        <taxon>Carnobacteriaceae</taxon>
        <taxon>Atopostipes</taxon>
    </lineage>
</organism>
<dbReference type="PROSITE" id="PS00483">
    <property type="entry name" value="DIHYDROOROTASE_2"/>
    <property type="match status" value="1"/>
</dbReference>
<evidence type="ECO:0000256" key="1">
    <source>
        <dbReference type="ARBA" id="ARBA00001947"/>
    </source>
</evidence>
<dbReference type="Proteomes" id="UP000824106">
    <property type="component" value="Unassembled WGS sequence"/>
</dbReference>
<reference evidence="7" key="2">
    <citation type="submission" date="2021-04" db="EMBL/GenBank/DDBJ databases">
        <authorList>
            <person name="Gilroy R."/>
        </authorList>
    </citation>
    <scope>NUCLEOTIDE SEQUENCE</scope>
    <source>
        <strain evidence="7">CHK169-4300</strain>
    </source>
</reference>
<dbReference type="EMBL" id="DXAZ01000028">
    <property type="protein sequence ID" value="HIZ70507.1"/>
    <property type="molecule type" value="Genomic_DNA"/>
</dbReference>
<dbReference type="InterPro" id="IPR011059">
    <property type="entry name" value="Metal-dep_hydrolase_composite"/>
</dbReference>
<evidence type="ECO:0000256" key="5">
    <source>
        <dbReference type="ARBA" id="ARBA00022801"/>
    </source>
</evidence>